<accession>A0A4W6CDT5</accession>
<proteinExistence type="predicted"/>
<dbReference type="InterPro" id="IPR051110">
    <property type="entry name" value="Ly-6/neurotoxin-like_GPI-ap"/>
</dbReference>
<evidence type="ECO:0000256" key="6">
    <source>
        <dbReference type="SAM" id="SignalP"/>
    </source>
</evidence>
<protein>
    <submittedName>
        <fullName evidence="10">Prostate stem cell antigen</fullName>
    </submittedName>
</protein>
<keyword evidence="9" id="KW-1185">Reference proteome</keyword>
<reference evidence="9" key="1">
    <citation type="submission" date="2015-09" db="EMBL/GenBank/DDBJ databases">
        <authorList>
            <person name="Sai Rama Sridatta P."/>
        </authorList>
    </citation>
    <scope>NUCLEOTIDE SEQUENCE [LARGE SCALE GENOMIC DNA]</scope>
</reference>
<reference evidence="10" key="2">
    <citation type="submission" date="2025-04" db="UniProtKB">
        <authorList>
            <consortium name="RefSeq"/>
        </authorList>
    </citation>
    <scope>IDENTIFICATION</scope>
    <source>
        <tissue evidence="10">Brain</tissue>
    </source>
</reference>
<feature type="chain" id="PRO_5044612617" evidence="6">
    <location>
        <begin position="20"/>
        <end position="125"/>
    </location>
</feature>
<gene>
    <name evidence="8 10" type="primary">LOC108889522</name>
</gene>
<dbReference type="Proteomes" id="UP000314980">
    <property type="component" value="Unassembled WGS sequence"/>
</dbReference>
<dbReference type="SMART" id="SM00134">
    <property type="entry name" value="LU"/>
    <property type="match status" value="1"/>
</dbReference>
<evidence type="ECO:0000313" key="9">
    <source>
        <dbReference type="Proteomes" id="UP000314980"/>
    </source>
</evidence>
<evidence type="ECO:0000256" key="3">
    <source>
        <dbReference type="ARBA" id="ARBA00022729"/>
    </source>
</evidence>
<keyword evidence="3 6" id="KW-0732">Signal</keyword>
<dbReference type="GeneTree" id="ENSGT00690000103986"/>
<feature type="signal peptide" evidence="6">
    <location>
        <begin position="1"/>
        <end position="19"/>
    </location>
</feature>
<dbReference type="GeneID" id="108889522"/>
<dbReference type="GO" id="GO:0098552">
    <property type="term" value="C:side of membrane"/>
    <property type="evidence" value="ECO:0007669"/>
    <property type="project" value="UniProtKB-KW"/>
</dbReference>
<dbReference type="InterPro" id="IPR035076">
    <property type="entry name" value="Toxin/TOLIP"/>
</dbReference>
<evidence type="ECO:0000256" key="4">
    <source>
        <dbReference type="ARBA" id="ARBA00023136"/>
    </source>
</evidence>
<dbReference type="Proteomes" id="UP000694890">
    <property type="component" value="Linkage group LG15"/>
</dbReference>
<evidence type="ECO:0000256" key="2">
    <source>
        <dbReference type="ARBA" id="ARBA00022475"/>
    </source>
</evidence>
<dbReference type="KEGG" id="lcf:108889522"/>
<dbReference type="Pfam" id="PF00087">
    <property type="entry name" value="Toxin_TOLIP"/>
    <property type="match status" value="1"/>
</dbReference>
<organism evidence="8 9">
    <name type="scientific">Lates calcarifer</name>
    <name type="common">Barramundi</name>
    <name type="synonym">Holocentrus calcarifer</name>
    <dbReference type="NCBI Taxonomy" id="8187"/>
    <lineage>
        <taxon>Eukaryota</taxon>
        <taxon>Metazoa</taxon>
        <taxon>Chordata</taxon>
        <taxon>Craniata</taxon>
        <taxon>Vertebrata</taxon>
        <taxon>Euteleostomi</taxon>
        <taxon>Actinopterygii</taxon>
        <taxon>Neopterygii</taxon>
        <taxon>Teleostei</taxon>
        <taxon>Neoteleostei</taxon>
        <taxon>Acanthomorphata</taxon>
        <taxon>Carangaria</taxon>
        <taxon>Carangaria incertae sedis</taxon>
        <taxon>Centropomidae</taxon>
        <taxon>Lates</taxon>
    </lineage>
</organism>
<dbReference type="PANTHER" id="PTHR16983:SF10">
    <property type="entry name" value="PROTEIN QUIVER"/>
    <property type="match status" value="1"/>
</dbReference>
<keyword evidence="4" id="KW-0472">Membrane</keyword>
<keyword evidence="5" id="KW-0325">Glycoprotein</keyword>
<keyword evidence="2" id="KW-1003">Cell membrane</keyword>
<evidence type="ECO:0000313" key="8">
    <source>
        <dbReference type="Ensembl" id="ENSLCAP00010009498.1"/>
    </source>
</evidence>
<dbReference type="SUPFAM" id="SSF57302">
    <property type="entry name" value="Snake toxin-like"/>
    <property type="match status" value="1"/>
</dbReference>
<evidence type="ECO:0000313" key="10">
    <source>
        <dbReference type="RefSeq" id="XP_018541548.1"/>
    </source>
</evidence>
<dbReference type="PANTHER" id="PTHR16983">
    <property type="entry name" value="UPAR/LY6 DOMAIN-CONTAINING PROTEIN"/>
    <property type="match status" value="1"/>
</dbReference>
<evidence type="ECO:0000256" key="1">
    <source>
        <dbReference type="ARBA" id="ARBA00004236"/>
    </source>
</evidence>
<dbReference type="RefSeq" id="XP_018541548.1">
    <property type="nucleotide sequence ID" value="XM_018686032.2"/>
</dbReference>
<dbReference type="Gene3D" id="2.10.60.10">
    <property type="entry name" value="CD59"/>
    <property type="match status" value="1"/>
</dbReference>
<comment type="subcellular location">
    <subcellularLocation>
        <location evidence="1">Cell membrane</location>
    </subcellularLocation>
</comment>
<evidence type="ECO:0000259" key="7">
    <source>
        <dbReference type="SMART" id="SM00134"/>
    </source>
</evidence>
<evidence type="ECO:0000256" key="5">
    <source>
        <dbReference type="ARBA" id="ARBA00023180"/>
    </source>
</evidence>
<dbReference type="InterPro" id="IPR045860">
    <property type="entry name" value="Snake_toxin-like_sf"/>
</dbReference>
<sequence>MKMLLSLALLSLLFSPALSLECYVCSAATTNEECNQNTQKCQAPLDTCMTVVDTLGATKAIVKQCSSQATCKGAASTASVDSNGNGNTISCCNSYNLCNFSGAESVHVHVTLVLLSVGVLLLLSH</sequence>
<feature type="domain" description="UPAR/Ly6" evidence="7">
    <location>
        <begin position="20"/>
        <end position="113"/>
    </location>
</feature>
<dbReference type="InterPro" id="IPR016054">
    <property type="entry name" value="LY6_UPA_recep-like"/>
</dbReference>
<reference evidence="8" key="3">
    <citation type="submission" date="2025-05" db="UniProtKB">
        <authorList>
            <consortium name="Ensembl"/>
        </authorList>
    </citation>
    <scope>IDENTIFICATION</scope>
</reference>
<dbReference type="AlphaFoldDB" id="A0A4W6CDT5"/>
<dbReference type="OrthoDB" id="10002433at2759"/>
<dbReference type="Ensembl" id="ENSLCAT00010009714.1">
    <property type="protein sequence ID" value="ENSLCAP00010009498.1"/>
    <property type="gene ID" value="ENSLCAG00010004567.1"/>
</dbReference>
<name>A0A4W6CDT5_LATCA</name>
<dbReference type="InParanoid" id="A0A4W6CDT5"/>